<accession>A0A443SDQ9</accession>
<dbReference type="PANTHER" id="PTHR24362">
    <property type="entry name" value="SERINE/THREONINE-PROTEIN KINASE NEK"/>
    <property type="match status" value="1"/>
</dbReference>
<dbReference type="Proteomes" id="UP000288716">
    <property type="component" value="Unassembled WGS sequence"/>
</dbReference>
<dbReference type="AlphaFoldDB" id="A0A443SDQ9"/>
<organism evidence="3 4">
    <name type="scientific">Leptotrombidium deliense</name>
    <dbReference type="NCBI Taxonomy" id="299467"/>
    <lineage>
        <taxon>Eukaryota</taxon>
        <taxon>Metazoa</taxon>
        <taxon>Ecdysozoa</taxon>
        <taxon>Arthropoda</taxon>
        <taxon>Chelicerata</taxon>
        <taxon>Arachnida</taxon>
        <taxon>Acari</taxon>
        <taxon>Acariformes</taxon>
        <taxon>Trombidiformes</taxon>
        <taxon>Prostigmata</taxon>
        <taxon>Anystina</taxon>
        <taxon>Parasitengona</taxon>
        <taxon>Trombiculoidea</taxon>
        <taxon>Trombiculidae</taxon>
        <taxon>Leptotrombidium</taxon>
    </lineage>
</organism>
<feature type="coiled-coil region" evidence="1">
    <location>
        <begin position="187"/>
        <end position="253"/>
    </location>
</feature>
<dbReference type="EMBL" id="NCKV01003493">
    <property type="protein sequence ID" value="RWS25654.1"/>
    <property type="molecule type" value="Genomic_DNA"/>
</dbReference>
<dbReference type="GO" id="GO:0004672">
    <property type="term" value="F:protein kinase activity"/>
    <property type="evidence" value="ECO:0007669"/>
    <property type="project" value="InterPro"/>
</dbReference>
<sequence length="638" mass="74126">MAAAETGEPQAKIMGQNGVYFPEDIAQRKAYDAPKVESLVEHKYSKIEQKVLEWLKEKSEVSPKEESAMSTIEGAFTNLKNKASKSYDDMLIKANNILQKVKEKVLMSDITEESSALDLSVMSKPVPKVILSLTIEENRASRNRKEVIQRLTQEEEEIRPQYDLIFKSNRKMEKEGVEKNLKDEQQRNQLIVEYQNFEKKLKNEIEQLEEGLNAALKNEQKDQNGKREIDDLQQRLENKRNELKWEIENHEKTMQRYEHFAKKRKHRDNLEMDDYFKAENVLKDMLLRRIVIRKTLKEYEAKLPSIVDEKEDKTIEQKTAEISGVSQPHHKQEINSEDRIKMRTLAADQMSSYSIKTIDNEEQIKEVEGFVITGKIADFSYGCVRKAKRELSGHDKHNYAVTIVDLSVDRKLEAQLQKHGFRVLQYVMGNSFKRLVSIHALFRVANEKVFIFEEYCPLTLHGELQKNGPIGEMKTKRVMVSVVKALDFLHNVGIAHQNVNPHCIVFNKQGHIKLRELMWSIICWNNNKQKVTKQAGLRKLKGETVAPEINSQKTYDPMKADVYSCGAVACFALLKKYPFDPENTFDFVRQMKATERDLKKVCSDFCLSFITSCLTKDPHSRPEIYQLVNHDWFSSNIK</sequence>
<dbReference type="SUPFAM" id="SSF56112">
    <property type="entry name" value="Protein kinase-like (PK-like)"/>
    <property type="match status" value="1"/>
</dbReference>
<evidence type="ECO:0000313" key="3">
    <source>
        <dbReference type="EMBL" id="RWS25654.1"/>
    </source>
</evidence>
<dbReference type="InterPro" id="IPR011009">
    <property type="entry name" value="Kinase-like_dom_sf"/>
</dbReference>
<keyword evidence="3" id="KW-0418">Kinase</keyword>
<reference evidence="3 4" key="1">
    <citation type="journal article" date="2018" name="Gigascience">
        <title>Genomes of trombidid mites reveal novel predicted allergens and laterally-transferred genes associated with secondary metabolism.</title>
        <authorList>
            <person name="Dong X."/>
            <person name="Chaisiri K."/>
            <person name="Xia D."/>
            <person name="Armstrong S.D."/>
            <person name="Fang Y."/>
            <person name="Donnelly M.J."/>
            <person name="Kadowaki T."/>
            <person name="McGarry J.W."/>
            <person name="Darby A.C."/>
            <person name="Makepeace B.L."/>
        </authorList>
    </citation>
    <scope>NUCLEOTIDE SEQUENCE [LARGE SCALE GENOMIC DNA]</scope>
    <source>
        <strain evidence="3">UoL-UT</strain>
    </source>
</reference>
<dbReference type="InterPro" id="IPR000719">
    <property type="entry name" value="Prot_kinase_dom"/>
</dbReference>
<dbReference type="STRING" id="299467.A0A443SDQ9"/>
<dbReference type="Gene3D" id="1.10.510.10">
    <property type="entry name" value="Transferase(Phosphotransferase) domain 1"/>
    <property type="match status" value="1"/>
</dbReference>
<dbReference type="GO" id="GO:0005524">
    <property type="term" value="F:ATP binding"/>
    <property type="evidence" value="ECO:0007669"/>
    <property type="project" value="InterPro"/>
</dbReference>
<dbReference type="VEuPathDB" id="VectorBase:LDEU006384"/>
<keyword evidence="4" id="KW-1185">Reference proteome</keyword>
<evidence type="ECO:0000259" key="2">
    <source>
        <dbReference type="PROSITE" id="PS50011"/>
    </source>
</evidence>
<dbReference type="SMART" id="SM00220">
    <property type="entry name" value="S_TKc"/>
    <property type="match status" value="1"/>
</dbReference>
<name>A0A443SDQ9_9ACAR</name>
<gene>
    <name evidence="3" type="ORF">B4U80_13055</name>
</gene>
<comment type="caution">
    <text evidence="3">The sequence shown here is derived from an EMBL/GenBank/DDBJ whole genome shotgun (WGS) entry which is preliminary data.</text>
</comment>
<proteinExistence type="predicted"/>
<dbReference type="OrthoDB" id="6510901at2759"/>
<evidence type="ECO:0000256" key="1">
    <source>
        <dbReference type="SAM" id="Coils"/>
    </source>
</evidence>
<protein>
    <submittedName>
        <fullName evidence="3">AGC family protein kinase-like protein</fullName>
    </submittedName>
</protein>
<dbReference type="PROSITE" id="PS50011">
    <property type="entry name" value="PROTEIN_KINASE_DOM"/>
    <property type="match status" value="1"/>
</dbReference>
<evidence type="ECO:0000313" key="4">
    <source>
        <dbReference type="Proteomes" id="UP000288716"/>
    </source>
</evidence>
<keyword evidence="1" id="KW-0175">Coiled coil</keyword>
<keyword evidence="3" id="KW-0808">Transferase</keyword>
<dbReference type="PANTHER" id="PTHR24362:SF309">
    <property type="entry name" value="PROTEIN KINASE DOMAIN-CONTAINING PROTEIN"/>
    <property type="match status" value="1"/>
</dbReference>
<dbReference type="Pfam" id="PF00069">
    <property type="entry name" value="Pkinase"/>
    <property type="match status" value="1"/>
</dbReference>
<feature type="domain" description="Protein kinase" evidence="2">
    <location>
        <begin position="370"/>
        <end position="633"/>
    </location>
</feature>